<evidence type="ECO:0000256" key="1">
    <source>
        <dbReference type="SAM" id="MobiDB-lite"/>
    </source>
</evidence>
<dbReference type="AlphaFoldDB" id="A0A0A1NQD9"/>
<feature type="region of interest" description="Disordered" evidence="1">
    <location>
        <begin position="51"/>
        <end position="82"/>
    </location>
</feature>
<dbReference type="OMA" id="KETWEYA"/>
<protein>
    <submittedName>
        <fullName evidence="2">Uncharacterized protein</fullName>
    </submittedName>
</protein>
<dbReference type="Proteomes" id="UP000242381">
    <property type="component" value="Unassembled WGS sequence"/>
</dbReference>
<proteinExistence type="predicted"/>
<dbReference type="VEuPathDB" id="FungiDB:BCV72DRAFT_92436"/>
<accession>A0A0A1NQD9</accession>
<reference evidence="2 3" key="1">
    <citation type="journal article" date="2016" name="Proc. Natl. Acad. Sci. U.S.A.">
        <title>Lipid metabolic changes in an early divergent fungus govern the establishment of a mutualistic symbiosis with endobacteria.</title>
        <authorList>
            <person name="Lastovetsky O.A."/>
            <person name="Gaspar M.L."/>
            <person name="Mondo S.J."/>
            <person name="LaButti K.M."/>
            <person name="Sandor L."/>
            <person name="Grigoriev I.V."/>
            <person name="Henry S.A."/>
            <person name="Pawlowska T.E."/>
        </authorList>
    </citation>
    <scope>NUCLEOTIDE SEQUENCE [LARGE SCALE GENOMIC DNA]</scope>
    <source>
        <strain evidence="2 3">ATCC 11559</strain>
    </source>
</reference>
<feature type="compositionally biased region" description="Polar residues" evidence="1">
    <location>
        <begin position="71"/>
        <end position="82"/>
    </location>
</feature>
<name>A0A0A1NQD9_RHIZD</name>
<evidence type="ECO:0000313" key="3">
    <source>
        <dbReference type="Proteomes" id="UP000242381"/>
    </source>
</evidence>
<organism evidence="2 3">
    <name type="scientific">Rhizopus microsporus</name>
    <dbReference type="NCBI Taxonomy" id="58291"/>
    <lineage>
        <taxon>Eukaryota</taxon>
        <taxon>Fungi</taxon>
        <taxon>Fungi incertae sedis</taxon>
        <taxon>Mucoromycota</taxon>
        <taxon>Mucoromycotina</taxon>
        <taxon>Mucoromycetes</taxon>
        <taxon>Mucorales</taxon>
        <taxon>Mucorineae</taxon>
        <taxon>Rhizopodaceae</taxon>
        <taxon>Rhizopus</taxon>
    </lineage>
</organism>
<dbReference type="EMBL" id="KV921345">
    <property type="protein sequence ID" value="ORE17832.1"/>
    <property type="molecule type" value="Genomic_DNA"/>
</dbReference>
<evidence type="ECO:0000313" key="2">
    <source>
        <dbReference type="EMBL" id="ORE17832.1"/>
    </source>
</evidence>
<gene>
    <name evidence="2" type="ORF">BCV71DRAFT_243803</name>
</gene>
<sequence>MNTTASPEHPGNPIWETFAEWKKPKPPKNIRVVKSEQETLKEQFERFNLVDEGDAGWGDASEAQDAGWGLPNQSTDSTTSGW</sequence>